<dbReference type="GO" id="GO:0005524">
    <property type="term" value="F:ATP binding"/>
    <property type="evidence" value="ECO:0007669"/>
    <property type="project" value="UniProtKB-KW"/>
</dbReference>
<evidence type="ECO:0000313" key="11">
    <source>
        <dbReference type="EMBL" id="ORY27989.1"/>
    </source>
</evidence>
<evidence type="ECO:0000256" key="3">
    <source>
        <dbReference type="ARBA" id="ARBA00022679"/>
    </source>
</evidence>
<keyword evidence="3" id="KW-0808">Transferase</keyword>
<dbReference type="EC" id="2.7.11.1" evidence="1"/>
<accession>A0A1Y2AZI3</accession>
<evidence type="ECO:0000259" key="9">
    <source>
        <dbReference type="Pfam" id="PF12745"/>
    </source>
</evidence>
<feature type="domain" description="Histidyl tRNA synthetase-related" evidence="9">
    <location>
        <begin position="317"/>
        <end position="583"/>
    </location>
</feature>
<evidence type="ECO:0000256" key="4">
    <source>
        <dbReference type="ARBA" id="ARBA00022741"/>
    </source>
</evidence>
<dbReference type="GO" id="GO:0003723">
    <property type="term" value="F:RNA binding"/>
    <property type="evidence" value="ECO:0007669"/>
    <property type="project" value="TreeGrafter"/>
</dbReference>
<evidence type="ECO:0000259" key="10">
    <source>
        <dbReference type="Pfam" id="PF13393"/>
    </source>
</evidence>
<dbReference type="PANTHER" id="PTHR11476">
    <property type="entry name" value="HISTIDYL-TRNA SYNTHETASE"/>
    <property type="match status" value="1"/>
</dbReference>
<dbReference type="EMBL" id="MCFC01000034">
    <property type="protein sequence ID" value="ORY27989.1"/>
    <property type="molecule type" value="Genomic_DNA"/>
</dbReference>
<evidence type="ECO:0000256" key="1">
    <source>
        <dbReference type="ARBA" id="ARBA00012513"/>
    </source>
</evidence>
<comment type="caution">
    <text evidence="11">The sequence shown here is derived from an EMBL/GenBank/DDBJ whole genome shotgun (WGS) entry which is preliminary data.</text>
</comment>
<reference evidence="11 12" key="1">
    <citation type="submission" date="2016-07" db="EMBL/GenBank/DDBJ databases">
        <title>Pervasive Adenine N6-methylation of Active Genes in Fungi.</title>
        <authorList>
            <consortium name="DOE Joint Genome Institute"/>
            <person name="Mondo S.J."/>
            <person name="Dannebaum R.O."/>
            <person name="Kuo R.C."/>
            <person name="Labutti K."/>
            <person name="Haridas S."/>
            <person name="Kuo A."/>
            <person name="Salamov A."/>
            <person name="Ahrendt S.R."/>
            <person name="Lipzen A."/>
            <person name="Sullivan W."/>
            <person name="Andreopoulos W.B."/>
            <person name="Clum A."/>
            <person name="Lindquist E."/>
            <person name="Daum C."/>
            <person name="Ramamoorthy G.K."/>
            <person name="Gryganskyi A."/>
            <person name="Culley D."/>
            <person name="Magnuson J.K."/>
            <person name="James T.Y."/>
            <person name="O'Malley M.A."/>
            <person name="Stajich J.E."/>
            <person name="Spatafora J.W."/>
            <person name="Visel A."/>
            <person name="Grigoriev I.V."/>
        </authorList>
    </citation>
    <scope>NUCLEOTIDE SEQUENCE [LARGE SCALE GENOMIC DNA]</scope>
    <source>
        <strain evidence="11 12">68-887.2</strain>
    </source>
</reference>
<feature type="domain" description="Class II Histidinyl-tRNA synthetase (HisRS)-like catalytic core" evidence="10">
    <location>
        <begin position="82"/>
        <end position="268"/>
    </location>
</feature>
<dbReference type="OrthoDB" id="341578at2759"/>
<comment type="catalytic activity">
    <reaction evidence="7">
        <text>L-threonyl-[protein] + ATP = O-phospho-L-threonyl-[protein] + ADP + H(+)</text>
        <dbReference type="Rhea" id="RHEA:46608"/>
        <dbReference type="Rhea" id="RHEA-COMP:11060"/>
        <dbReference type="Rhea" id="RHEA-COMP:11605"/>
        <dbReference type="ChEBI" id="CHEBI:15378"/>
        <dbReference type="ChEBI" id="CHEBI:30013"/>
        <dbReference type="ChEBI" id="CHEBI:30616"/>
        <dbReference type="ChEBI" id="CHEBI:61977"/>
        <dbReference type="ChEBI" id="CHEBI:456216"/>
        <dbReference type="EC" id="2.7.11.1"/>
    </reaction>
</comment>
<dbReference type="InterPro" id="IPR045864">
    <property type="entry name" value="aa-tRNA-synth_II/BPL/LPL"/>
</dbReference>
<keyword evidence="6" id="KW-0067">ATP-binding</keyword>
<comment type="catalytic activity">
    <reaction evidence="8">
        <text>L-seryl-[protein] + ATP = O-phospho-L-seryl-[protein] + ADP + H(+)</text>
        <dbReference type="Rhea" id="RHEA:17989"/>
        <dbReference type="Rhea" id="RHEA-COMP:9863"/>
        <dbReference type="Rhea" id="RHEA-COMP:11604"/>
        <dbReference type="ChEBI" id="CHEBI:15378"/>
        <dbReference type="ChEBI" id="CHEBI:29999"/>
        <dbReference type="ChEBI" id="CHEBI:30616"/>
        <dbReference type="ChEBI" id="CHEBI:83421"/>
        <dbReference type="ChEBI" id="CHEBI:456216"/>
        <dbReference type="EC" id="2.7.11.1"/>
    </reaction>
</comment>
<keyword evidence="2" id="KW-0723">Serine/threonine-protein kinase</keyword>
<evidence type="ECO:0000256" key="2">
    <source>
        <dbReference type="ARBA" id="ARBA00022527"/>
    </source>
</evidence>
<dbReference type="Gene3D" id="3.30.930.10">
    <property type="entry name" value="Bira Bifunctional Protein, Domain 2"/>
    <property type="match status" value="1"/>
</dbReference>
<dbReference type="GO" id="GO:0005739">
    <property type="term" value="C:mitochondrion"/>
    <property type="evidence" value="ECO:0007669"/>
    <property type="project" value="TreeGrafter"/>
</dbReference>
<keyword evidence="5" id="KW-0418">Kinase</keyword>
<dbReference type="SUPFAM" id="SSF55681">
    <property type="entry name" value="Class II aaRS and biotin synthetases"/>
    <property type="match status" value="1"/>
</dbReference>
<gene>
    <name evidence="11" type="ORF">BCR39DRAFT_588886</name>
</gene>
<dbReference type="Proteomes" id="UP000193986">
    <property type="component" value="Unassembled WGS sequence"/>
</dbReference>
<dbReference type="STRING" id="71784.A0A1Y2AZI3"/>
<dbReference type="GO" id="GO:0004674">
    <property type="term" value="F:protein serine/threonine kinase activity"/>
    <property type="evidence" value="ECO:0007669"/>
    <property type="project" value="UniProtKB-KW"/>
</dbReference>
<keyword evidence="12" id="KW-1185">Reference proteome</keyword>
<dbReference type="GO" id="GO:0004821">
    <property type="term" value="F:histidine-tRNA ligase activity"/>
    <property type="evidence" value="ECO:0007669"/>
    <property type="project" value="TreeGrafter"/>
</dbReference>
<dbReference type="PANTHER" id="PTHR11476:SF10">
    <property type="entry name" value="NON-SPECIFIC SERINE_THREONINE PROTEIN KINASE"/>
    <property type="match status" value="1"/>
</dbReference>
<protein>
    <recommendedName>
        <fullName evidence="1">non-specific serine/threonine protein kinase</fullName>
        <ecNumber evidence="1">2.7.11.1</ecNumber>
    </recommendedName>
</protein>
<dbReference type="GO" id="GO:0005829">
    <property type="term" value="C:cytosol"/>
    <property type="evidence" value="ECO:0007669"/>
    <property type="project" value="TreeGrafter"/>
</dbReference>
<dbReference type="AlphaFoldDB" id="A0A1Y2AZI3"/>
<evidence type="ECO:0000313" key="12">
    <source>
        <dbReference type="Proteomes" id="UP000193986"/>
    </source>
</evidence>
<proteinExistence type="predicted"/>
<dbReference type="GO" id="GO:0032543">
    <property type="term" value="P:mitochondrial translation"/>
    <property type="evidence" value="ECO:0007669"/>
    <property type="project" value="TreeGrafter"/>
</dbReference>
<evidence type="ECO:0000256" key="8">
    <source>
        <dbReference type="ARBA" id="ARBA00048679"/>
    </source>
</evidence>
<dbReference type="Pfam" id="PF12745">
    <property type="entry name" value="HGTP_anticodon2"/>
    <property type="match status" value="1"/>
</dbReference>
<evidence type="ECO:0000256" key="6">
    <source>
        <dbReference type="ARBA" id="ARBA00022840"/>
    </source>
</evidence>
<dbReference type="InParanoid" id="A0A1Y2AZI3"/>
<dbReference type="InterPro" id="IPR041715">
    <property type="entry name" value="HisRS-like_core"/>
</dbReference>
<dbReference type="InterPro" id="IPR024435">
    <property type="entry name" value="HisRS-related_dom"/>
</dbReference>
<name>A0A1Y2AZI3_9TREE</name>
<evidence type="ECO:0000256" key="5">
    <source>
        <dbReference type="ARBA" id="ARBA00022777"/>
    </source>
</evidence>
<organism evidence="11 12">
    <name type="scientific">Naematelia encephala</name>
    <dbReference type="NCBI Taxonomy" id="71784"/>
    <lineage>
        <taxon>Eukaryota</taxon>
        <taxon>Fungi</taxon>
        <taxon>Dikarya</taxon>
        <taxon>Basidiomycota</taxon>
        <taxon>Agaricomycotina</taxon>
        <taxon>Tremellomycetes</taxon>
        <taxon>Tremellales</taxon>
        <taxon>Naemateliaceae</taxon>
        <taxon>Naematelia</taxon>
    </lineage>
</organism>
<evidence type="ECO:0000256" key="7">
    <source>
        <dbReference type="ARBA" id="ARBA00047899"/>
    </source>
</evidence>
<sequence>MPETTLLDAFPDLTPVRLLDQNGKVVQLPCSDLLAMARSATRRGIERIKRYHVGARYAEHARGGQPAVTGQLSFDIVSPIRSAAADAELLEVVDKVISEFRGMRGTSIDDYEFHVSHESVLASILASVPDRSRPHVLKAFKSMSASTSVTQARQHLSTVAGLPKQVLDDLEQCCQAGDFEQIRGKIETVFPASRRKLTAALDETAAIIKLGRACGITRKIVFRPTLSRNAEFFRGGFMFECVRRTKQREIIAFGGRYDSLLEHFKQPAHQIQSRRVFGVGMSLAVDVLAKVVRRYEVGLAERLMDKERVEERSFGFWSPTRCDVYVAAGVQVDLVARLGMTGEFWRAGIRADLQYDDERGQEEVAEECQDQNILFLVIPRSNRPSVKVRSILRRTEEEVPRNELIVHLRQAITEQRRIDASYASAEGSIPSAQAAALSVEPSRGQDLDVRLVLPPEPIEKKGTKGRPVRKHRHVTKSVYYEKASEFLQHTKSTLPLYGLDLAPSLLSQLCLDPAWIWEDEPWRAILSSLQTPERRYVESVREAIRDGSRKDASAATGTGGAAGGGVVPKGGGSVWLFSVRDAKGFLLQLK</sequence>
<dbReference type="InterPro" id="IPR036621">
    <property type="entry name" value="Anticodon-bd_dom_sf"/>
</dbReference>
<dbReference type="Gene3D" id="3.40.50.800">
    <property type="entry name" value="Anticodon-binding domain"/>
    <property type="match status" value="1"/>
</dbReference>
<dbReference type="GO" id="GO:0006427">
    <property type="term" value="P:histidyl-tRNA aminoacylation"/>
    <property type="evidence" value="ECO:0007669"/>
    <property type="project" value="TreeGrafter"/>
</dbReference>
<dbReference type="Pfam" id="PF13393">
    <property type="entry name" value="tRNA-synt_His"/>
    <property type="match status" value="1"/>
</dbReference>
<keyword evidence="4" id="KW-0547">Nucleotide-binding</keyword>